<dbReference type="InterPro" id="IPR007371">
    <property type="entry name" value="TPK_catalytic"/>
</dbReference>
<feature type="domain" description="Thiamin pyrophosphokinase thiamin-binding" evidence="9">
    <location>
        <begin position="207"/>
        <end position="276"/>
    </location>
</feature>
<evidence type="ECO:0000256" key="2">
    <source>
        <dbReference type="ARBA" id="ARBA00006785"/>
    </source>
</evidence>
<dbReference type="GO" id="GO:0006772">
    <property type="term" value="P:thiamine metabolic process"/>
    <property type="evidence" value="ECO:0007669"/>
    <property type="project" value="InterPro"/>
</dbReference>
<keyword evidence="3 7" id="KW-0808">Transferase</keyword>
<accession>A0A5M8PDL0</accession>
<dbReference type="PIRSF" id="PIRSF031057">
    <property type="entry name" value="Thiamin_pyrophosphokinase"/>
    <property type="match status" value="1"/>
</dbReference>
<dbReference type="PANTHER" id="PTHR13622:SF8">
    <property type="entry name" value="THIAMIN PYROPHOSPHOKINASE 1"/>
    <property type="match status" value="1"/>
</dbReference>
<evidence type="ECO:0000313" key="11">
    <source>
        <dbReference type="Proteomes" id="UP000324767"/>
    </source>
</evidence>
<comment type="caution">
    <text evidence="10">The sequence shown here is derived from an EMBL/GenBank/DDBJ whole genome shotgun (WGS) entry which is preliminary data.</text>
</comment>
<dbReference type="UniPathway" id="UPA00060">
    <property type="reaction ID" value="UER00597"/>
</dbReference>
<dbReference type="Proteomes" id="UP000324767">
    <property type="component" value="Unassembled WGS sequence"/>
</dbReference>
<evidence type="ECO:0000256" key="3">
    <source>
        <dbReference type="ARBA" id="ARBA00022679"/>
    </source>
</evidence>
<dbReference type="EC" id="2.7.6.2" evidence="7"/>
<dbReference type="Gene3D" id="3.40.50.10240">
    <property type="entry name" value="Thiamin pyrophosphokinase, catalytic domain"/>
    <property type="match status" value="1"/>
</dbReference>
<keyword evidence="5 7" id="KW-0418">Kinase</keyword>
<comment type="similarity">
    <text evidence="2 7">Belongs to the thiamine pyrophosphokinase family.</text>
</comment>
<evidence type="ECO:0000256" key="7">
    <source>
        <dbReference type="PIRNR" id="PIRNR031057"/>
    </source>
</evidence>
<proteinExistence type="inferred from homology"/>
<evidence type="ECO:0000259" key="9">
    <source>
        <dbReference type="SMART" id="SM00983"/>
    </source>
</evidence>
<evidence type="ECO:0000256" key="1">
    <source>
        <dbReference type="ARBA" id="ARBA00005078"/>
    </source>
</evidence>
<evidence type="ECO:0000256" key="5">
    <source>
        <dbReference type="ARBA" id="ARBA00022777"/>
    </source>
</evidence>
<evidence type="ECO:0000256" key="6">
    <source>
        <dbReference type="ARBA" id="ARBA00022840"/>
    </source>
</evidence>
<dbReference type="SMART" id="SM00983">
    <property type="entry name" value="TPK_B1_binding"/>
    <property type="match status" value="1"/>
</dbReference>
<organism evidence="10 11">
    <name type="scientific">Lasallia pustulata</name>
    <dbReference type="NCBI Taxonomy" id="136370"/>
    <lineage>
        <taxon>Eukaryota</taxon>
        <taxon>Fungi</taxon>
        <taxon>Dikarya</taxon>
        <taxon>Ascomycota</taxon>
        <taxon>Pezizomycotina</taxon>
        <taxon>Lecanoromycetes</taxon>
        <taxon>OSLEUM clade</taxon>
        <taxon>Umbilicariomycetidae</taxon>
        <taxon>Umbilicariales</taxon>
        <taxon>Umbilicariaceae</taxon>
        <taxon>Lasallia</taxon>
    </lineage>
</organism>
<dbReference type="EMBL" id="VXIT01000018">
    <property type="protein sequence ID" value="KAA6407315.1"/>
    <property type="molecule type" value="Genomic_DNA"/>
</dbReference>
<dbReference type="GO" id="GO:0016301">
    <property type="term" value="F:kinase activity"/>
    <property type="evidence" value="ECO:0007669"/>
    <property type="project" value="UniProtKB-UniRule"/>
</dbReference>
<dbReference type="PANTHER" id="PTHR13622">
    <property type="entry name" value="THIAMIN PYROPHOSPHOKINASE"/>
    <property type="match status" value="1"/>
</dbReference>
<dbReference type="InterPro" id="IPR006282">
    <property type="entry name" value="Thi_PPkinase"/>
</dbReference>
<keyword evidence="6 7" id="KW-0067">ATP-binding</keyword>
<feature type="region of interest" description="Disordered" evidence="8">
    <location>
        <begin position="1"/>
        <end position="34"/>
    </location>
</feature>
<gene>
    <name evidence="10" type="ORF">FRX48_08863</name>
</gene>
<dbReference type="GO" id="GO:0009229">
    <property type="term" value="P:thiamine diphosphate biosynthetic process"/>
    <property type="evidence" value="ECO:0007669"/>
    <property type="project" value="UniProtKB-UniRule"/>
</dbReference>
<dbReference type="GO" id="GO:0030975">
    <property type="term" value="F:thiamine binding"/>
    <property type="evidence" value="ECO:0007669"/>
    <property type="project" value="UniProtKB-UniRule"/>
</dbReference>
<dbReference type="InterPro" id="IPR036759">
    <property type="entry name" value="TPK_catalytic_sf"/>
</dbReference>
<evidence type="ECO:0000256" key="4">
    <source>
        <dbReference type="ARBA" id="ARBA00022741"/>
    </source>
</evidence>
<dbReference type="InterPro" id="IPR036371">
    <property type="entry name" value="TPK_B1-bd_sf"/>
</dbReference>
<evidence type="ECO:0000256" key="8">
    <source>
        <dbReference type="SAM" id="MobiDB-lite"/>
    </source>
</evidence>
<reference evidence="10 11" key="1">
    <citation type="submission" date="2019-09" db="EMBL/GenBank/DDBJ databases">
        <title>The hologenome of the rock-dwelling lichen Lasallia pustulata.</title>
        <authorList>
            <person name="Greshake Tzovaras B."/>
            <person name="Segers F."/>
            <person name="Bicker A."/>
            <person name="Dal Grande F."/>
            <person name="Otte J."/>
            <person name="Hankeln T."/>
            <person name="Schmitt I."/>
            <person name="Ebersberger I."/>
        </authorList>
    </citation>
    <scope>NUCLEOTIDE SEQUENCE [LARGE SCALE GENOMIC DNA]</scope>
    <source>
        <strain evidence="10">A1-1</strain>
    </source>
</reference>
<dbReference type="SUPFAM" id="SSF63862">
    <property type="entry name" value="Thiamin pyrophosphokinase, substrate-binding domain"/>
    <property type="match status" value="1"/>
</dbReference>
<dbReference type="Pfam" id="PF04263">
    <property type="entry name" value="TPK_catalytic"/>
    <property type="match status" value="1"/>
</dbReference>
<evidence type="ECO:0000313" key="10">
    <source>
        <dbReference type="EMBL" id="KAA6407315.1"/>
    </source>
</evidence>
<dbReference type="Pfam" id="PF04265">
    <property type="entry name" value="TPK_B1_binding"/>
    <property type="match status" value="1"/>
</dbReference>
<dbReference type="CDD" id="cd07995">
    <property type="entry name" value="TPK"/>
    <property type="match status" value="1"/>
</dbReference>
<dbReference type="GO" id="GO:0005524">
    <property type="term" value="F:ATP binding"/>
    <property type="evidence" value="ECO:0007669"/>
    <property type="project" value="UniProtKB-UniRule"/>
</dbReference>
<dbReference type="AlphaFoldDB" id="A0A5M8PDL0"/>
<comment type="catalytic activity">
    <reaction evidence="7">
        <text>thiamine + ATP = thiamine diphosphate + AMP + H(+)</text>
        <dbReference type="Rhea" id="RHEA:11576"/>
        <dbReference type="ChEBI" id="CHEBI:15378"/>
        <dbReference type="ChEBI" id="CHEBI:18385"/>
        <dbReference type="ChEBI" id="CHEBI:30616"/>
        <dbReference type="ChEBI" id="CHEBI:58937"/>
        <dbReference type="ChEBI" id="CHEBI:456215"/>
    </reaction>
</comment>
<dbReference type="SUPFAM" id="SSF63999">
    <property type="entry name" value="Thiamin pyrophosphokinase, catalytic domain"/>
    <property type="match status" value="1"/>
</dbReference>
<dbReference type="InterPro" id="IPR007373">
    <property type="entry name" value="Thiamin_PyroPKinase_B1-bd"/>
</dbReference>
<comment type="pathway">
    <text evidence="1 7">Cofactor biosynthesis; thiamine diphosphate biosynthesis; thiamine diphosphate from thiamine: step 1/1.</text>
</comment>
<name>A0A5M8PDL0_9LECA</name>
<dbReference type="InterPro" id="IPR016966">
    <property type="entry name" value="Thiamin_pyrophosphokinase_euk"/>
</dbReference>
<sequence>MDGTHCQDRPNNDGGKSEQEINPPTANSSAIKTWTPARFLPSKARDAEPDNPYAVIILNQPIDNKDLLVEICRGATYKACADGGANRLKDADLQGSAETLCRPDLICGDLDSIRPSVRTHYQTLGTHIHHDADQNSTDLTKTLKHLRTLPQPPRALDVLLLCPLSGRADHALSLLHHLYAATQNPALAAGDVYLLTGASVLFVLHRGRNAIRTPVGPGLLAESVGIVPLGRPAVLSTRGLEWDVSDWATEMGGRVSTSNRVREGVPVVEVETSERVVFTVEVAGRGGE</sequence>
<dbReference type="NCBIfam" id="TIGR01378">
    <property type="entry name" value="thi_PPkinase"/>
    <property type="match status" value="1"/>
</dbReference>
<dbReference type="GO" id="GO:0004788">
    <property type="term" value="F:thiamine diphosphokinase activity"/>
    <property type="evidence" value="ECO:0007669"/>
    <property type="project" value="UniProtKB-UniRule"/>
</dbReference>
<feature type="compositionally biased region" description="Polar residues" evidence="8">
    <location>
        <begin position="20"/>
        <end position="32"/>
    </location>
</feature>
<protein>
    <recommendedName>
        <fullName evidence="7">Thiamine pyrophosphokinase</fullName>
        <ecNumber evidence="7">2.7.6.2</ecNumber>
    </recommendedName>
</protein>
<feature type="compositionally biased region" description="Basic and acidic residues" evidence="8">
    <location>
        <begin position="1"/>
        <end position="19"/>
    </location>
</feature>
<keyword evidence="4 7" id="KW-0547">Nucleotide-binding</keyword>
<dbReference type="OrthoDB" id="25149at2759"/>